<evidence type="ECO:0000259" key="1">
    <source>
        <dbReference type="Pfam" id="PF16571"/>
    </source>
</evidence>
<protein>
    <submittedName>
        <fullName evidence="2">FBP domain-containing protein</fullName>
    </submittedName>
</protein>
<sequence length="166" mass="18421">MKQLAEAAIRDSFINCSKGESRRISLPREVEELPWKHLDFLGWTDPRAPERSYLVWQEGEDDAPIGVMLRHPDRLPGLQRNMCSLCLTTHGSGGVTLMAARKSGPAGRKGDTVGLYMCADLNCSLYVRGLKALPPGLRMEETLTVPEKVERIKSRVAAFIQQVAST</sequence>
<evidence type="ECO:0000313" key="2">
    <source>
        <dbReference type="EMBL" id="MBO4159734.1"/>
    </source>
</evidence>
<dbReference type="EMBL" id="JAGFWR010000001">
    <property type="protein sequence ID" value="MBO4159734.1"/>
    <property type="molecule type" value="Genomic_DNA"/>
</dbReference>
<dbReference type="Pfam" id="PF16571">
    <property type="entry name" value="FBP_C"/>
    <property type="match status" value="1"/>
</dbReference>
<proteinExistence type="predicted"/>
<evidence type="ECO:0000313" key="3">
    <source>
        <dbReference type="Proteomes" id="UP000671399"/>
    </source>
</evidence>
<dbReference type="InterPro" id="IPR032330">
    <property type="entry name" value="EF-G-binding_C"/>
</dbReference>
<organism evidence="2 3">
    <name type="scientific">Micromonospora antibiotica</name>
    <dbReference type="NCBI Taxonomy" id="2807623"/>
    <lineage>
        <taxon>Bacteria</taxon>
        <taxon>Bacillati</taxon>
        <taxon>Actinomycetota</taxon>
        <taxon>Actinomycetes</taxon>
        <taxon>Micromonosporales</taxon>
        <taxon>Micromonosporaceae</taxon>
        <taxon>Micromonospora</taxon>
    </lineage>
</organism>
<name>A0ABS3V2A7_9ACTN</name>
<keyword evidence="3" id="KW-1185">Reference proteome</keyword>
<dbReference type="Proteomes" id="UP000671399">
    <property type="component" value="Unassembled WGS sequence"/>
</dbReference>
<dbReference type="RefSeq" id="WP_208565406.1">
    <property type="nucleotide sequence ID" value="NZ_JAGFWR010000001.1"/>
</dbReference>
<reference evidence="2 3" key="1">
    <citation type="submission" date="2021-03" db="EMBL/GenBank/DDBJ databases">
        <authorList>
            <person name="Lee D.-H."/>
        </authorList>
    </citation>
    <scope>NUCLEOTIDE SEQUENCE [LARGE SCALE GENOMIC DNA]</scope>
    <source>
        <strain evidence="2 3">MMS20-R2-23</strain>
    </source>
</reference>
<comment type="caution">
    <text evidence="2">The sequence shown here is derived from an EMBL/GenBank/DDBJ whole genome shotgun (WGS) entry which is preliminary data.</text>
</comment>
<feature type="domain" description="Elongation factor G-binding protein C-terminal treble-clef zinc-finger" evidence="1">
    <location>
        <begin position="9"/>
        <end position="163"/>
    </location>
</feature>
<gene>
    <name evidence="2" type="ORF">JQN83_02780</name>
</gene>
<accession>A0ABS3V2A7</accession>